<evidence type="ECO:0000313" key="1">
    <source>
        <dbReference type="EMBL" id="MFD4212401.1"/>
    </source>
</evidence>
<gene>
    <name evidence="1" type="ORF">ACFWSS_05740</name>
</gene>
<dbReference type="EMBL" id="JBHXOF010000002">
    <property type="protein sequence ID" value="MFD4212401.1"/>
    <property type="molecule type" value="Genomic_DNA"/>
</dbReference>
<evidence type="ECO:0000313" key="2">
    <source>
        <dbReference type="Proteomes" id="UP001598251"/>
    </source>
</evidence>
<reference evidence="1 2" key="1">
    <citation type="submission" date="2024-09" db="EMBL/GenBank/DDBJ databases">
        <title>The Natural Products Discovery Center: Release of the First 8490 Sequenced Strains for Exploring Actinobacteria Biosynthetic Diversity.</title>
        <authorList>
            <person name="Kalkreuter E."/>
            <person name="Kautsar S.A."/>
            <person name="Yang D."/>
            <person name="Bader C.D."/>
            <person name="Teijaro C.N."/>
            <person name="Fluegel L."/>
            <person name="Davis C.M."/>
            <person name="Simpson J.R."/>
            <person name="Lauterbach L."/>
            <person name="Steele A.D."/>
            <person name="Gui C."/>
            <person name="Meng S."/>
            <person name="Li G."/>
            <person name="Viehrig K."/>
            <person name="Ye F."/>
            <person name="Su P."/>
            <person name="Kiefer A.F."/>
            <person name="Nichols A."/>
            <person name="Cepeda A.J."/>
            <person name="Yan W."/>
            <person name="Fan B."/>
            <person name="Jiang Y."/>
            <person name="Adhikari A."/>
            <person name="Zheng C.-J."/>
            <person name="Schuster L."/>
            <person name="Cowan T.M."/>
            <person name="Smanski M.J."/>
            <person name="Chevrette M.G."/>
            <person name="De Carvalho L.P.S."/>
            <person name="Shen B."/>
        </authorList>
    </citation>
    <scope>NUCLEOTIDE SEQUENCE [LARGE SCALE GENOMIC DNA]</scope>
    <source>
        <strain evidence="1 2">NPDC058546</strain>
    </source>
</reference>
<proteinExistence type="predicted"/>
<organism evidence="1 2">
    <name type="scientific">Streptomyces sindenensis</name>
    <dbReference type="NCBI Taxonomy" id="67363"/>
    <lineage>
        <taxon>Bacteria</taxon>
        <taxon>Bacillati</taxon>
        <taxon>Actinomycetota</taxon>
        <taxon>Actinomycetes</taxon>
        <taxon>Kitasatosporales</taxon>
        <taxon>Streptomycetaceae</taxon>
        <taxon>Streptomyces</taxon>
    </lineage>
</organism>
<comment type="caution">
    <text evidence="1">The sequence shown here is derived from an EMBL/GenBank/DDBJ whole genome shotgun (WGS) entry which is preliminary data.</text>
</comment>
<dbReference type="RefSeq" id="WP_382824100.1">
    <property type="nucleotide sequence ID" value="NZ_JBHXLY010000001.1"/>
</dbReference>
<dbReference type="Proteomes" id="UP001598251">
    <property type="component" value="Unassembled WGS sequence"/>
</dbReference>
<name>A0ABW6EAT6_9ACTN</name>
<sequence>MLDILLTVVGLLARVVAALTRWVQRAPVSAPLLALVTGVVVGPRMLDFVDLPTVVEGHGELHEFSRLLLAISVMAVALRHGSTGRAHVGESRPGDFRVPRNGSLPRVRGAEESGRAVGAFAPWPCIL</sequence>
<accession>A0ABW6EAT6</accession>
<protein>
    <submittedName>
        <fullName evidence="1">Uncharacterized protein</fullName>
    </submittedName>
</protein>
<keyword evidence="2" id="KW-1185">Reference proteome</keyword>